<feature type="transmembrane region" description="Helical" evidence="6">
    <location>
        <begin position="222"/>
        <end position="243"/>
    </location>
</feature>
<name>A0A1V4T0T0_9GAMM</name>
<feature type="transmembrane region" description="Helical" evidence="6">
    <location>
        <begin position="278"/>
        <end position="295"/>
    </location>
</feature>
<dbReference type="GO" id="GO:0016020">
    <property type="term" value="C:membrane"/>
    <property type="evidence" value="ECO:0007669"/>
    <property type="project" value="UniProtKB-SubCell"/>
</dbReference>
<keyword evidence="5 6" id="KW-0472">Membrane</keyword>
<keyword evidence="3 6" id="KW-0812">Transmembrane</keyword>
<dbReference type="Pfam" id="PF00892">
    <property type="entry name" value="EamA"/>
    <property type="match status" value="2"/>
</dbReference>
<dbReference type="PANTHER" id="PTHR32322:SF2">
    <property type="entry name" value="EAMA DOMAIN-CONTAINING PROTEIN"/>
    <property type="match status" value="1"/>
</dbReference>
<feature type="transmembrane region" description="Helical" evidence="6">
    <location>
        <begin position="12"/>
        <end position="34"/>
    </location>
</feature>
<evidence type="ECO:0000256" key="1">
    <source>
        <dbReference type="ARBA" id="ARBA00004141"/>
    </source>
</evidence>
<gene>
    <name evidence="8" type="ORF">BTE48_15460</name>
</gene>
<evidence type="ECO:0000256" key="4">
    <source>
        <dbReference type="ARBA" id="ARBA00022989"/>
    </source>
</evidence>
<protein>
    <recommendedName>
        <fullName evidence="7">EamA domain-containing protein</fullName>
    </recommendedName>
</protein>
<dbReference type="InterPro" id="IPR000620">
    <property type="entry name" value="EamA_dom"/>
</dbReference>
<keyword evidence="4 6" id="KW-1133">Transmembrane helix</keyword>
<accession>A0A1V4T0T0</accession>
<comment type="caution">
    <text evidence="8">The sequence shown here is derived from an EMBL/GenBank/DDBJ whole genome shotgun (WGS) entry which is preliminary data.</text>
</comment>
<sequence>MIINRLAAPTTLRFVPWVFVLLWSTGFISAKYGLPYSDPFSFLSLRMLGNLMVFALLLKIFSVTLPKRWALWKQQIITGSLVHTAYLGGVFSAIEQGASAGLTALLVGLQPILTAVLMAIVYKNAPSFKQWLGLALGITGVALVLTQGRSDILQSSTLGMAQLGWILLALLGITLGTLYQKNYCEPQPLLGATFIQYLAGLVVMLPLIWWRSEGAVDWHPQFVGALVWSILVLSVGAILLLMLMIQAGEATKTASYFYLVPPLTALEAWLLFDEQLSWVSLCGMVLTVTGVYWVNRK</sequence>
<feature type="transmembrane region" description="Helical" evidence="6">
    <location>
        <begin position="190"/>
        <end position="210"/>
    </location>
</feature>
<dbReference type="STRING" id="64969.SAMN02745127_03145"/>
<proteinExistence type="inferred from homology"/>
<organism evidence="8 9">
    <name type="scientific">Oceanospirillum multiglobuliferum</name>
    <dbReference type="NCBI Taxonomy" id="64969"/>
    <lineage>
        <taxon>Bacteria</taxon>
        <taxon>Pseudomonadati</taxon>
        <taxon>Pseudomonadota</taxon>
        <taxon>Gammaproteobacteria</taxon>
        <taxon>Oceanospirillales</taxon>
        <taxon>Oceanospirillaceae</taxon>
        <taxon>Oceanospirillum</taxon>
    </lineage>
</organism>
<feature type="transmembrane region" description="Helical" evidence="6">
    <location>
        <begin position="131"/>
        <end position="148"/>
    </location>
</feature>
<reference evidence="8 9" key="1">
    <citation type="submission" date="2017-01" db="EMBL/GenBank/DDBJ databases">
        <title>Genome Sequencing of a Marine Spirillum, Oceanospirillum multiglobuliferum ATCC 33336, from Japan.</title>
        <authorList>
            <person name="Carney J.G."/>
            <person name="Trachtenberg A.M."/>
            <person name="Rheaume B.A."/>
            <person name="Linnane J.D."/>
            <person name="Pitts N.L."/>
            <person name="Mykles D.L."/>
            <person name="Maclea K.S."/>
        </authorList>
    </citation>
    <scope>NUCLEOTIDE SEQUENCE [LARGE SCALE GENOMIC DNA]</scope>
    <source>
        <strain evidence="8 9">ATCC 33336</strain>
    </source>
</reference>
<feature type="transmembrane region" description="Helical" evidence="6">
    <location>
        <begin position="40"/>
        <end position="64"/>
    </location>
</feature>
<comment type="similarity">
    <text evidence="2">Belongs to the EamA transporter family.</text>
</comment>
<evidence type="ECO:0000256" key="6">
    <source>
        <dbReference type="SAM" id="Phobius"/>
    </source>
</evidence>
<dbReference type="Proteomes" id="UP000191418">
    <property type="component" value="Unassembled WGS sequence"/>
</dbReference>
<dbReference type="PANTHER" id="PTHR32322">
    <property type="entry name" value="INNER MEMBRANE TRANSPORTER"/>
    <property type="match status" value="1"/>
</dbReference>
<feature type="transmembrane region" description="Helical" evidence="6">
    <location>
        <begin position="160"/>
        <end position="178"/>
    </location>
</feature>
<feature type="domain" description="EamA" evidence="7">
    <location>
        <begin position="164"/>
        <end position="295"/>
    </location>
</feature>
<evidence type="ECO:0000313" key="9">
    <source>
        <dbReference type="Proteomes" id="UP000191418"/>
    </source>
</evidence>
<keyword evidence="9" id="KW-1185">Reference proteome</keyword>
<feature type="transmembrane region" description="Helical" evidence="6">
    <location>
        <begin position="255"/>
        <end position="272"/>
    </location>
</feature>
<comment type="subcellular location">
    <subcellularLocation>
        <location evidence="1">Membrane</location>
        <topology evidence="1">Multi-pass membrane protein</topology>
    </subcellularLocation>
</comment>
<dbReference type="OrthoDB" id="9809509at2"/>
<evidence type="ECO:0000256" key="2">
    <source>
        <dbReference type="ARBA" id="ARBA00007362"/>
    </source>
</evidence>
<dbReference type="AlphaFoldDB" id="A0A1V4T0T0"/>
<feature type="domain" description="EamA" evidence="7">
    <location>
        <begin position="20"/>
        <end position="145"/>
    </location>
</feature>
<dbReference type="EMBL" id="MTSM01000034">
    <property type="protein sequence ID" value="OPX54202.1"/>
    <property type="molecule type" value="Genomic_DNA"/>
</dbReference>
<dbReference type="InterPro" id="IPR037185">
    <property type="entry name" value="EmrE-like"/>
</dbReference>
<feature type="transmembrane region" description="Helical" evidence="6">
    <location>
        <begin position="100"/>
        <end position="122"/>
    </location>
</feature>
<evidence type="ECO:0000313" key="8">
    <source>
        <dbReference type="EMBL" id="OPX54202.1"/>
    </source>
</evidence>
<dbReference type="InterPro" id="IPR050638">
    <property type="entry name" value="AA-Vitamin_Transporters"/>
</dbReference>
<evidence type="ECO:0000259" key="7">
    <source>
        <dbReference type="Pfam" id="PF00892"/>
    </source>
</evidence>
<feature type="transmembrane region" description="Helical" evidence="6">
    <location>
        <begin position="76"/>
        <end position="94"/>
    </location>
</feature>
<dbReference type="SUPFAM" id="SSF103481">
    <property type="entry name" value="Multidrug resistance efflux transporter EmrE"/>
    <property type="match status" value="2"/>
</dbReference>
<evidence type="ECO:0000256" key="5">
    <source>
        <dbReference type="ARBA" id="ARBA00023136"/>
    </source>
</evidence>
<evidence type="ECO:0000256" key="3">
    <source>
        <dbReference type="ARBA" id="ARBA00022692"/>
    </source>
</evidence>